<keyword evidence="2" id="KW-1185">Reference proteome</keyword>
<evidence type="ECO:0000313" key="2">
    <source>
        <dbReference type="Proteomes" id="UP000247409"/>
    </source>
</evidence>
<dbReference type="AlphaFoldDB" id="A0A2V3IXP7"/>
<sequence length="89" mass="9961">MWLTTPETTSDGIVCANQRYTINMGFVEDNEVLDELVGVNRKWPVGNKHALDNNRTFAALKRGAKGIAKLTEASNKRNKIAEQMLQAEK</sequence>
<accession>A0A2V3IXP7</accession>
<gene>
    <name evidence="1" type="ORF">BWQ96_03408</name>
</gene>
<dbReference type="Proteomes" id="UP000247409">
    <property type="component" value="Unassembled WGS sequence"/>
</dbReference>
<dbReference type="EMBL" id="NBIV01000032">
    <property type="protein sequence ID" value="PXF46879.1"/>
    <property type="molecule type" value="Genomic_DNA"/>
</dbReference>
<evidence type="ECO:0000313" key="1">
    <source>
        <dbReference type="EMBL" id="PXF46879.1"/>
    </source>
</evidence>
<proteinExistence type="predicted"/>
<organism evidence="1 2">
    <name type="scientific">Gracilariopsis chorda</name>
    <dbReference type="NCBI Taxonomy" id="448386"/>
    <lineage>
        <taxon>Eukaryota</taxon>
        <taxon>Rhodophyta</taxon>
        <taxon>Florideophyceae</taxon>
        <taxon>Rhodymeniophycidae</taxon>
        <taxon>Gracilariales</taxon>
        <taxon>Gracilariaceae</taxon>
        <taxon>Gracilariopsis</taxon>
    </lineage>
</organism>
<reference evidence="1 2" key="1">
    <citation type="journal article" date="2018" name="Mol. Biol. Evol.">
        <title>Analysis of the draft genome of the red seaweed Gracilariopsis chorda provides insights into genome size evolution in Rhodophyta.</title>
        <authorList>
            <person name="Lee J."/>
            <person name="Yang E.C."/>
            <person name="Graf L."/>
            <person name="Yang J.H."/>
            <person name="Qiu H."/>
            <person name="Zel Zion U."/>
            <person name="Chan C.X."/>
            <person name="Stephens T.G."/>
            <person name="Weber A.P.M."/>
            <person name="Boo G.H."/>
            <person name="Boo S.M."/>
            <person name="Kim K.M."/>
            <person name="Shin Y."/>
            <person name="Jung M."/>
            <person name="Lee S.J."/>
            <person name="Yim H.S."/>
            <person name="Lee J.H."/>
            <person name="Bhattacharya D."/>
            <person name="Yoon H.S."/>
        </authorList>
    </citation>
    <scope>NUCLEOTIDE SEQUENCE [LARGE SCALE GENOMIC DNA]</scope>
    <source>
        <strain evidence="1 2">SKKU-2015</strain>
        <tissue evidence="1">Whole body</tissue>
    </source>
</reference>
<comment type="caution">
    <text evidence="1">The sequence shown here is derived from an EMBL/GenBank/DDBJ whole genome shotgun (WGS) entry which is preliminary data.</text>
</comment>
<protein>
    <submittedName>
        <fullName evidence="1">Uncharacterized protein</fullName>
    </submittedName>
</protein>
<name>A0A2V3IXP7_9FLOR</name>